<feature type="transmembrane region" description="Helical" evidence="7">
    <location>
        <begin position="81"/>
        <end position="99"/>
    </location>
</feature>
<feature type="transmembrane region" description="Helical" evidence="7">
    <location>
        <begin position="169"/>
        <end position="189"/>
    </location>
</feature>
<evidence type="ECO:0000256" key="3">
    <source>
        <dbReference type="ARBA" id="ARBA00022475"/>
    </source>
</evidence>
<keyword evidence="3" id="KW-1003">Cell membrane</keyword>
<feature type="transmembrane region" description="Helical" evidence="7">
    <location>
        <begin position="271"/>
        <end position="293"/>
    </location>
</feature>
<evidence type="ECO:0000313" key="10">
    <source>
        <dbReference type="Proteomes" id="UP000325516"/>
    </source>
</evidence>
<keyword evidence="4 7" id="KW-0812">Transmembrane</keyword>
<feature type="transmembrane region" description="Helical" evidence="7">
    <location>
        <begin position="201"/>
        <end position="220"/>
    </location>
</feature>
<evidence type="ECO:0000256" key="2">
    <source>
        <dbReference type="ARBA" id="ARBA00022448"/>
    </source>
</evidence>
<feature type="domain" description="Major facilitator superfamily (MFS) profile" evidence="8">
    <location>
        <begin position="15"/>
        <end position="460"/>
    </location>
</feature>
<dbReference type="GO" id="GO:0005886">
    <property type="term" value="C:plasma membrane"/>
    <property type="evidence" value="ECO:0007669"/>
    <property type="project" value="UniProtKB-SubCell"/>
</dbReference>
<feature type="transmembrane region" description="Helical" evidence="7">
    <location>
        <begin position="329"/>
        <end position="349"/>
    </location>
</feature>
<keyword evidence="5 7" id="KW-1133">Transmembrane helix</keyword>
<accession>A0A5J6L2T6</accession>
<dbReference type="PANTHER" id="PTHR42718:SF46">
    <property type="entry name" value="BLR6921 PROTEIN"/>
    <property type="match status" value="1"/>
</dbReference>
<evidence type="ECO:0000256" key="5">
    <source>
        <dbReference type="ARBA" id="ARBA00022989"/>
    </source>
</evidence>
<dbReference type="InterPro" id="IPR036259">
    <property type="entry name" value="MFS_trans_sf"/>
</dbReference>
<evidence type="ECO:0000256" key="7">
    <source>
        <dbReference type="SAM" id="Phobius"/>
    </source>
</evidence>
<feature type="transmembrane region" description="Helical" evidence="7">
    <location>
        <begin position="432"/>
        <end position="452"/>
    </location>
</feature>
<keyword evidence="2" id="KW-0813">Transport</keyword>
<dbReference type="AlphaFoldDB" id="A0A5J6L2T6"/>
<evidence type="ECO:0000256" key="1">
    <source>
        <dbReference type="ARBA" id="ARBA00004651"/>
    </source>
</evidence>
<dbReference type="GO" id="GO:0022857">
    <property type="term" value="F:transmembrane transporter activity"/>
    <property type="evidence" value="ECO:0007669"/>
    <property type="project" value="InterPro"/>
</dbReference>
<feature type="transmembrane region" description="Helical" evidence="7">
    <location>
        <begin position="141"/>
        <end position="163"/>
    </location>
</feature>
<dbReference type="InterPro" id="IPR011701">
    <property type="entry name" value="MFS"/>
</dbReference>
<feature type="transmembrane region" description="Helical" evidence="7">
    <location>
        <begin position="299"/>
        <end position="317"/>
    </location>
</feature>
<name>A0A5J6L2T6_9MICO</name>
<feature type="transmembrane region" description="Helical" evidence="7">
    <location>
        <begin position="361"/>
        <end position="382"/>
    </location>
</feature>
<dbReference type="PANTHER" id="PTHR42718">
    <property type="entry name" value="MAJOR FACILITATOR SUPERFAMILY MULTIDRUG TRANSPORTER MFSC"/>
    <property type="match status" value="1"/>
</dbReference>
<dbReference type="Gene3D" id="1.20.1720.10">
    <property type="entry name" value="Multidrug resistance protein D"/>
    <property type="match status" value="1"/>
</dbReference>
<proteinExistence type="predicted"/>
<dbReference type="PROSITE" id="PS50850">
    <property type="entry name" value="MFS"/>
    <property type="match status" value="1"/>
</dbReference>
<feature type="transmembrane region" description="Helical" evidence="7">
    <location>
        <begin position="105"/>
        <end position="129"/>
    </location>
</feature>
<dbReference type="InterPro" id="IPR020846">
    <property type="entry name" value="MFS_dom"/>
</dbReference>
<sequence length="477" mass="49128">MSRPIPSAPLARAALLAVLCGAAFLEGMDVAMFNVALPSIRADLGLTTPQVQWIVSGYVVSYGALMLVGGRVADAYGHRRVFLVGLAAFTAFSLVGGLADDVWILIAMRVLTGACAAFLMPAGLAIINTTYPAGHVRDRAVLIYAGIGAAGFSIGLVAGGFLSLLGWRWVFLFPAGVGVLLFAGASALVPRDVTGRRGSRVDYPGAVLIAAAVAFAMLGIESLAHHAGPFPPVAWTVAAVTAFLLFIARLRRAAEPLLSLSVLSQSAAVPAVIGAASLAAGFAGFQLVFVFYLQESLGWSALHSALGMLVLAMDAILAPLVTPLLVRRFGVWPVATTGLGFALISYTLFLPLDGADHYLHFLPGLVALGLAFTFAYGPLTIAATERAPREDQGVVSAVLYTCFQFGAALGIAGASVLYSIAAETLGDGLPALKVALIASIVAAALGFGSALATTIRRRSRPGPAVSVPATSPIDRSA</sequence>
<evidence type="ECO:0000259" key="8">
    <source>
        <dbReference type="PROSITE" id="PS50850"/>
    </source>
</evidence>
<dbReference type="SUPFAM" id="SSF103473">
    <property type="entry name" value="MFS general substrate transporter"/>
    <property type="match status" value="1"/>
</dbReference>
<dbReference type="KEGG" id="mlz:F6J85_06430"/>
<dbReference type="Pfam" id="PF07690">
    <property type="entry name" value="MFS_1"/>
    <property type="match status" value="1"/>
</dbReference>
<comment type="subcellular location">
    <subcellularLocation>
        <location evidence="1">Cell membrane</location>
        <topology evidence="1">Multi-pass membrane protein</topology>
    </subcellularLocation>
</comment>
<dbReference type="RefSeq" id="WP_150924310.1">
    <property type="nucleotide sequence ID" value="NZ_CP044232.1"/>
</dbReference>
<evidence type="ECO:0000256" key="6">
    <source>
        <dbReference type="ARBA" id="ARBA00023136"/>
    </source>
</evidence>
<keyword evidence="10" id="KW-1185">Reference proteome</keyword>
<dbReference type="Proteomes" id="UP000325516">
    <property type="component" value="Chromosome"/>
</dbReference>
<protein>
    <submittedName>
        <fullName evidence="9">MFS transporter</fullName>
    </submittedName>
</protein>
<gene>
    <name evidence="9" type="ORF">F6J85_06430</name>
</gene>
<organism evidence="9 10">
    <name type="scientific">Microbacterium lushaniae</name>
    <dbReference type="NCBI Taxonomy" id="2614639"/>
    <lineage>
        <taxon>Bacteria</taxon>
        <taxon>Bacillati</taxon>
        <taxon>Actinomycetota</taxon>
        <taxon>Actinomycetes</taxon>
        <taxon>Micrococcales</taxon>
        <taxon>Microbacteriaceae</taxon>
        <taxon>Microbacterium</taxon>
    </lineage>
</organism>
<feature type="transmembrane region" description="Helical" evidence="7">
    <location>
        <begin position="394"/>
        <end position="420"/>
    </location>
</feature>
<evidence type="ECO:0000313" key="9">
    <source>
        <dbReference type="EMBL" id="QEW02775.1"/>
    </source>
</evidence>
<dbReference type="EMBL" id="CP044232">
    <property type="protein sequence ID" value="QEW02775.1"/>
    <property type="molecule type" value="Genomic_DNA"/>
</dbReference>
<keyword evidence="6 7" id="KW-0472">Membrane</keyword>
<reference evidence="10" key="1">
    <citation type="submission" date="2019-09" db="EMBL/GenBank/DDBJ databases">
        <title>Mumia zhuanghuii sp. nov. isolated from the intestinal contents of plateau pika (Ochotona curzoniae) in the Qinghai-Tibet plateau of China.</title>
        <authorList>
            <person name="Tian Z."/>
        </authorList>
    </citation>
    <scope>NUCLEOTIDE SEQUENCE [LARGE SCALE GENOMIC DNA]</scope>
    <source>
        <strain evidence="10">L-031</strain>
    </source>
</reference>
<feature type="transmembrane region" description="Helical" evidence="7">
    <location>
        <begin position="232"/>
        <end position="250"/>
    </location>
</feature>
<dbReference type="Gene3D" id="1.20.1250.20">
    <property type="entry name" value="MFS general substrate transporter like domains"/>
    <property type="match status" value="1"/>
</dbReference>
<feature type="transmembrane region" description="Helical" evidence="7">
    <location>
        <begin position="51"/>
        <end position="69"/>
    </location>
</feature>
<evidence type="ECO:0000256" key="4">
    <source>
        <dbReference type="ARBA" id="ARBA00022692"/>
    </source>
</evidence>
<dbReference type="CDD" id="cd17321">
    <property type="entry name" value="MFS_MMR_MDR_like"/>
    <property type="match status" value="1"/>
</dbReference>